<feature type="region of interest" description="Disordered" evidence="1">
    <location>
        <begin position="807"/>
        <end position="829"/>
    </location>
</feature>
<evidence type="ECO:0000259" key="2">
    <source>
        <dbReference type="Pfam" id="PF24573"/>
    </source>
</evidence>
<evidence type="ECO:0000313" key="5">
    <source>
        <dbReference type="Proteomes" id="UP000549394"/>
    </source>
</evidence>
<protein>
    <submittedName>
        <fullName evidence="4">DgyrCDS7616</fullName>
    </submittedName>
</protein>
<evidence type="ECO:0000256" key="1">
    <source>
        <dbReference type="SAM" id="MobiDB-lite"/>
    </source>
</evidence>
<feature type="domain" description="Dynein axonemal assembly factor 5 HEAT-repeat" evidence="2">
    <location>
        <begin position="295"/>
        <end position="489"/>
    </location>
</feature>
<name>A0A7I8VRJ7_9ANNE</name>
<dbReference type="GO" id="GO:0036159">
    <property type="term" value="P:inner dynein arm assembly"/>
    <property type="evidence" value="ECO:0007669"/>
    <property type="project" value="TreeGrafter"/>
</dbReference>
<gene>
    <name evidence="4" type="ORF">DGYR_LOCUS7242</name>
</gene>
<dbReference type="AlphaFoldDB" id="A0A7I8VRJ7"/>
<dbReference type="InterPro" id="IPR052623">
    <property type="entry name" value="DAAF5"/>
</dbReference>
<dbReference type="GO" id="GO:0005737">
    <property type="term" value="C:cytoplasm"/>
    <property type="evidence" value="ECO:0007669"/>
    <property type="project" value="TreeGrafter"/>
</dbReference>
<dbReference type="Pfam" id="PF24573">
    <property type="entry name" value="HEAT_DAAF5"/>
    <property type="match status" value="1"/>
</dbReference>
<evidence type="ECO:0000313" key="4">
    <source>
        <dbReference type="EMBL" id="CAD5118941.1"/>
    </source>
</evidence>
<dbReference type="OrthoDB" id="413572at2759"/>
<evidence type="ECO:0000259" key="3">
    <source>
        <dbReference type="Pfam" id="PF25757"/>
    </source>
</evidence>
<dbReference type="Gene3D" id="1.25.10.10">
    <property type="entry name" value="Leucine-rich Repeat Variant"/>
    <property type="match status" value="3"/>
</dbReference>
<dbReference type="EMBL" id="CAJFCJ010000009">
    <property type="protein sequence ID" value="CAD5118941.1"/>
    <property type="molecule type" value="Genomic_DNA"/>
</dbReference>
<dbReference type="Pfam" id="PF25757">
    <property type="entry name" value="TPR_DNAAF5"/>
    <property type="match status" value="1"/>
</dbReference>
<dbReference type="GO" id="GO:0045505">
    <property type="term" value="F:dynein intermediate chain binding"/>
    <property type="evidence" value="ECO:0007669"/>
    <property type="project" value="TreeGrafter"/>
</dbReference>
<dbReference type="GO" id="GO:0036158">
    <property type="term" value="P:outer dynein arm assembly"/>
    <property type="evidence" value="ECO:0007669"/>
    <property type="project" value="TreeGrafter"/>
</dbReference>
<accession>A0A7I8VRJ7</accession>
<feature type="compositionally biased region" description="Polar residues" evidence="1">
    <location>
        <begin position="819"/>
        <end position="829"/>
    </location>
</feature>
<dbReference type="InterPro" id="IPR057978">
    <property type="entry name" value="TPR_DAAF5"/>
</dbReference>
<feature type="compositionally biased region" description="Basic and acidic residues" evidence="1">
    <location>
        <begin position="807"/>
        <end position="818"/>
    </location>
</feature>
<dbReference type="InterPro" id="IPR011989">
    <property type="entry name" value="ARM-like"/>
</dbReference>
<feature type="domain" description="Dynein axonemal assembly factor 5 TPR repeats" evidence="3">
    <location>
        <begin position="20"/>
        <end position="285"/>
    </location>
</feature>
<comment type="caution">
    <text evidence="4">The sequence shown here is derived from an EMBL/GenBank/DDBJ whole genome shotgun (WGS) entry which is preliminary data.</text>
</comment>
<dbReference type="PANTHER" id="PTHR16216:SF2">
    <property type="entry name" value="DYNEIN AXONEMAL ASSEMBLY FACTOR 5"/>
    <property type="match status" value="1"/>
</dbReference>
<dbReference type="PANTHER" id="PTHR16216">
    <property type="entry name" value="DYNEIN ASSEMBLY FACTOR 5, AXONEMAL"/>
    <property type="match status" value="1"/>
</dbReference>
<keyword evidence="5" id="KW-1185">Reference proteome</keyword>
<sequence>MSDKTAKDILQNLGRSINLLSDPSRFNRKKAFEEIRKETVDRKESLDSTVFDNVMSDIIRHVLKLFSDSVENLRENAISFTARTVERVSKPEEFMHLVIPVLLQRLGQQEIVEPSEELRLHLVKLIGKLLNITLTNLEIYVQDLIKILSRTVLDKFHEVKKESCKCCSKLATLSKERFFHEAENLVGPLMQCLGHQHSKVRLEAIKAIGQVLLNSSNKPVDRVIPNFAQRLFDPTPVVRLEITKLIPLLLTSIADEMPDIQETADGLWHDVGLKYANENEEELKDSLNFEVENLEHYPEGLSRPNIGCRRLVYLHFSKIAPGLAGDLGDWKTETKIKASQLLYILLINEEMNITQHIDKILPSLYRAITDEDEKVRNYTEKSATLLGYFAKAEVWSKLALNQLQLTSGNKSSLLILSSISKGCSCQVLSSLLPRIFQKLCLPEVCQSNDEDTQKALLSVLNSLIEVCQKSITDVEFDMFFVLITVSALSQSNKIKSETFRLIDMVSKAVGLNERESFISKHARKLLEALLPSSSSWAKYSADRFIVDTLLIECGAATLDEVSGSLLPILKNALRDERDPEIRARFLTLIGRSMLAAECGKGLSNCADELLSDSILPCFVWQAGRVAASVRTAAVSCVWAMVDKNHVRKIGKLFTPLMSLIEDDLKETRLIALRVLNCIFNSKKEDTEDLDEKIVHDSYHNIIKRLDDVSDEIRILTGVTIESYFKYFENREGYEVQLFSAHLEDIYKTLLVHLDDQNRQVQDAVAEALKVSGALKPTMLLELISEVRFKHRSMQYLDEVAESVRRMDMDDREDKKFEESSYQTKSTDSS</sequence>
<dbReference type="SUPFAM" id="SSF48371">
    <property type="entry name" value="ARM repeat"/>
    <property type="match status" value="1"/>
</dbReference>
<reference evidence="4 5" key="1">
    <citation type="submission" date="2020-08" db="EMBL/GenBank/DDBJ databases">
        <authorList>
            <person name="Hejnol A."/>
        </authorList>
    </citation>
    <scope>NUCLEOTIDE SEQUENCE [LARGE SCALE GENOMIC DNA]</scope>
</reference>
<dbReference type="InterPro" id="IPR056497">
    <property type="entry name" value="HEAT_DAAF5"/>
</dbReference>
<proteinExistence type="predicted"/>
<dbReference type="GO" id="GO:0003341">
    <property type="term" value="P:cilium movement"/>
    <property type="evidence" value="ECO:0007669"/>
    <property type="project" value="TreeGrafter"/>
</dbReference>
<dbReference type="InterPro" id="IPR016024">
    <property type="entry name" value="ARM-type_fold"/>
</dbReference>
<organism evidence="4 5">
    <name type="scientific">Dimorphilus gyrociliatus</name>
    <dbReference type="NCBI Taxonomy" id="2664684"/>
    <lineage>
        <taxon>Eukaryota</taxon>
        <taxon>Metazoa</taxon>
        <taxon>Spiralia</taxon>
        <taxon>Lophotrochozoa</taxon>
        <taxon>Annelida</taxon>
        <taxon>Polychaeta</taxon>
        <taxon>Polychaeta incertae sedis</taxon>
        <taxon>Dinophilidae</taxon>
        <taxon>Dimorphilus</taxon>
    </lineage>
</organism>
<dbReference type="Proteomes" id="UP000549394">
    <property type="component" value="Unassembled WGS sequence"/>
</dbReference>